<keyword evidence="4" id="KW-1185">Reference proteome</keyword>
<evidence type="ECO:0000256" key="1">
    <source>
        <dbReference type="SAM" id="Coils"/>
    </source>
</evidence>
<dbReference type="RefSeq" id="XP_024576549.1">
    <property type="nucleotide sequence ID" value="XM_024725810.1"/>
</dbReference>
<evidence type="ECO:0000313" key="3">
    <source>
        <dbReference type="EMBL" id="CEG40180.1"/>
    </source>
</evidence>
<reference evidence="4" key="1">
    <citation type="submission" date="2014-09" db="EMBL/GenBank/DDBJ databases">
        <authorList>
            <person name="Sharma Rahul"/>
            <person name="Thines Marco"/>
        </authorList>
    </citation>
    <scope>NUCLEOTIDE SEQUENCE [LARGE SCALE GENOMIC DNA]</scope>
</reference>
<evidence type="ECO:0000313" key="4">
    <source>
        <dbReference type="Proteomes" id="UP000054928"/>
    </source>
</evidence>
<dbReference type="GeneID" id="36405447"/>
<feature type="compositionally biased region" description="Polar residues" evidence="2">
    <location>
        <begin position="119"/>
        <end position="129"/>
    </location>
</feature>
<dbReference type="Proteomes" id="UP000054928">
    <property type="component" value="Unassembled WGS sequence"/>
</dbReference>
<keyword evidence="1" id="KW-0175">Coiled coil</keyword>
<dbReference type="EMBL" id="CCYD01000468">
    <property type="protein sequence ID" value="CEG40180.1"/>
    <property type="molecule type" value="Genomic_DNA"/>
</dbReference>
<evidence type="ECO:0000256" key="2">
    <source>
        <dbReference type="SAM" id="MobiDB-lite"/>
    </source>
</evidence>
<feature type="coiled-coil region" evidence="1">
    <location>
        <begin position="65"/>
        <end position="103"/>
    </location>
</feature>
<dbReference type="AlphaFoldDB" id="A0A0P1AI34"/>
<sequence>MVSCNVAVRDTEKREIILRDQNSKLHSQLEEKDLLVNQLKKTIYAMAQDLQEAQMLGERVMLDYVRKLRDEKMVVQRQLEDVMDTLKTNLNNWRNKINNVLSRVCDGITSNVAGRPPESTHSSTSVSNLHDSEISMAH</sequence>
<feature type="region of interest" description="Disordered" evidence="2">
    <location>
        <begin position="110"/>
        <end position="138"/>
    </location>
</feature>
<name>A0A0P1AI34_PLAHL</name>
<accession>A0A0P1AI34</accession>
<protein>
    <submittedName>
        <fullName evidence="3">Uncharacterized protein</fullName>
    </submittedName>
</protein>
<dbReference type="OrthoDB" id="10057496at2759"/>
<organism evidence="3 4">
    <name type="scientific">Plasmopara halstedii</name>
    <name type="common">Downy mildew of sunflower</name>
    <dbReference type="NCBI Taxonomy" id="4781"/>
    <lineage>
        <taxon>Eukaryota</taxon>
        <taxon>Sar</taxon>
        <taxon>Stramenopiles</taxon>
        <taxon>Oomycota</taxon>
        <taxon>Peronosporomycetes</taxon>
        <taxon>Peronosporales</taxon>
        <taxon>Peronosporaceae</taxon>
        <taxon>Plasmopara</taxon>
    </lineage>
</organism>
<proteinExistence type="predicted"/>